<dbReference type="Pfam" id="PF04542">
    <property type="entry name" value="Sigma70_r2"/>
    <property type="match status" value="1"/>
</dbReference>
<dbReference type="Pfam" id="PF00140">
    <property type="entry name" value="Sigma70_r1_2"/>
    <property type="match status" value="1"/>
</dbReference>
<protein>
    <recommendedName>
        <fullName evidence="6">RNA polymerase sigma-70 domain-containing protein</fullName>
    </recommendedName>
</protein>
<evidence type="ECO:0000256" key="2">
    <source>
        <dbReference type="ARBA" id="ARBA00023015"/>
    </source>
</evidence>
<dbReference type="Gene3D" id="1.10.10.10">
    <property type="entry name" value="Winged helix-like DNA-binding domain superfamily/Winged helix DNA-binding domain"/>
    <property type="match status" value="2"/>
</dbReference>
<dbReference type="SUPFAM" id="SSF88946">
    <property type="entry name" value="Sigma2 domain of RNA polymerase sigma factors"/>
    <property type="match status" value="1"/>
</dbReference>
<dbReference type="Gene3D" id="1.10.601.10">
    <property type="entry name" value="RNA Polymerase Primary Sigma Factor"/>
    <property type="match status" value="1"/>
</dbReference>
<dbReference type="PRINTS" id="PR00046">
    <property type="entry name" value="SIGMA70FCT"/>
</dbReference>
<evidence type="ECO:0000259" key="6">
    <source>
        <dbReference type="PROSITE" id="PS00715"/>
    </source>
</evidence>
<dbReference type="SUPFAM" id="SSF88659">
    <property type="entry name" value="Sigma3 and sigma4 domains of RNA polymerase sigma factors"/>
    <property type="match status" value="2"/>
</dbReference>
<evidence type="ECO:0000313" key="7">
    <source>
        <dbReference type="EMBL" id="AZR74374.1"/>
    </source>
</evidence>
<dbReference type="InterPro" id="IPR036388">
    <property type="entry name" value="WH-like_DNA-bd_sf"/>
</dbReference>
<dbReference type="AlphaFoldDB" id="A0A3Q9HSM7"/>
<dbReference type="CDD" id="cd06171">
    <property type="entry name" value="Sigma70_r4"/>
    <property type="match status" value="1"/>
</dbReference>
<dbReference type="InterPro" id="IPR007624">
    <property type="entry name" value="RNA_pol_sigma70_r3"/>
</dbReference>
<keyword evidence="4" id="KW-0238">DNA-binding</keyword>
<keyword evidence="2" id="KW-0805">Transcription regulation</keyword>
<dbReference type="OrthoDB" id="9809557at2"/>
<sequence length="296" mass="35046">MIGNYMNLTESKIKKNNINGKMDNINWYLREISEFELLNEREELLLGEQIYRGSKEAKDKLINANYRLVINIAKKYQRTGIELMDLIQEGNIGLIEAVNKFDYRKGNKFSTYATWWIKQRISRYIADCGRTIRIPVHMVERINKVKKVIREYNCVFGRNPSIRELKDELELSEKEIVRALKYCEDTISLDILIGEDRNTNLSDFIPDDTVPTVEDQVFRKSLREDIFKLLATLTEREKRILILRFGLNDNKENTLEAIGKLLDVTRERIRQIEAKALRKLKHHSRSRKLRDYLDVF</sequence>
<dbReference type="InterPro" id="IPR000943">
    <property type="entry name" value="RNA_pol_sigma70"/>
</dbReference>
<dbReference type="InterPro" id="IPR013325">
    <property type="entry name" value="RNA_pol_sigma_r2"/>
</dbReference>
<keyword evidence="5" id="KW-0804">Transcription</keyword>
<dbReference type="GO" id="GO:0016987">
    <property type="term" value="F:sigma factor activity"/>
    <property type="evidence" value="ECO:0007669"/>
    <property type="project" value="UniProtKB-KW"/>
</dbReference>
<dbReference type="PANTHER" id="PTHR30603:SF60">
    <property type="entry name" value="RNA POLYMERASE SIGMA FACTOR RPOD"/>
    <property type="match status" value="1"/>
</dbReference>
<comment type="similarity">
    <text evidence="1">Belongs to the sigma-70 factor family.</text>
</comment>
<evidence type="ECO:0000313" key="8">
    <source>
        <dbReference type="Proteomes" id="UP000267250"/>
    </source>
</evidence>
<dbReference type="GO" id="GO:0006352">
    <property type="term" value="P:DNA-templated transcription initiation"/>
    <property type="evidence" value="ECO:0007669"/>
    <property type="project" value="InterPro"/>
</dbReference>
<accession>A0A3Q9HSM7</accession>
<dbReference type="KEGG" id="aft:BBF96_13850"/>
<dbReference type="InterPro" id="IPR013324">
    <property type="entry name" value="RNA_pol_sigma_r3/r4-like"/>
</dbReference>
<dbReference type="GO" id="GO:0003677">
    <property type="term" value="F:DNA binding"/>
    <property type="evidence" value="ECO:0007669"/>
    <property type="project" value="UniProtKB-KW"/>
</dbReference>
<evidence type="ECO:0000256" key="4">
    <source>
        <dbReference type="ARBA" id="ARBA00023125"/>
    </source>
</evidence>
<dbReference type="PIRSF" id="PIRSF000770">
    <property type="entry name" value="RNA_pol_sigma-SigE/K"/>
    <property type="match status" value="1"/>
</dbReference>
<dbReference type="NCBIfam" id="TIGR02937">
    <property type="entry name" value="sigma70-ECF"/>
    <property type="match status" value="1"/>
</dbReference>
<name>A0A3Q9HSM7_9FIRM</name>
<dbReference type="Proteomes" id="UP000267250">
    <property type="component" value="Chromosome"/>
</dbReference>
<dbReference type="InterPro" id="IPR007627">
    <property type="entry name" value="RNA_pol_sigma70_r2"/>
</dbReference>
<dbReference type="InterPro" id="IPR050239">
    <property type="entry name" value="Sigma-70_RNA_pol_init_factors"/>
</dbReference>
<evidence type="ECO:0000256" key="3">
    <source>
        <dbReference type="ARBA" id="ARBA00023082"/>
    </source>
</evidence>
<dbReference type="PANTHER" id="PTHR30603">
    <property type="entry name" value="RNA POLYMERASE SIGMA FACTOR RPO"/>
    <property type="match status" value="1"/>
</dbReference>
<gene>
    <name evidence="7" type="ORF">BBF96_13850</name>
</gene>
<dbReference type="RefSeq" id="WP_127017731.1">
    <property type="nucleotide sequence ID" value="NZ_CP016379.1"/>
</dbReference>
<dbReference type="PROSITE" id="PS00715">
    <property type="entry name" value="SIGMA70_1"/>
    <property type="match status" value="1"/>
</dbReference>
<keyword evidence="3" id="KW-0731">Sigma factor</keyword>
<dbReference type="InterPro" id="IPR009042">
    <property type="entry name" value="RNA_pol_sigma70_r1_2"/>
</dbReference>
<proteinExistence type="inferred from homology"/>
<dbReference type="Pfam" id="PF04545">
    <property type="entry name" value="Sigma70_r4"/>
    <property type="match status" value="1"/>
</dbReference>
<reference evidence="7 8" key="1">
    <citation type="submission" date="2016-07" db="EMBL/GenBank/DDBJ databases">
        <title>Genome and transcriptome analysis of iron-reducing fermentative bacteria Anoxybacter fermentans.</title>
        <authorList>
            <person name="Zeng X."/>
            <person name="Shao Z."/>
        </authorList>
    </citation>
    <scope>NUCLEOTIDE SEQUENCE [LARGE SCALE GENOMIC DNA]</scope>
    <source>
        <strain evidence="7 8">DY22613</strain>
    </source>
</reference>
<feature type="domain" description="RNA polymerase sigma-70" evidence="6">
    <location>
        <begin position="85"/>
        <end position="98"/>
    </location>
</feature>
<dbReference type="InterPro" id="IPR014284">
    <property type="entry name" value="RNA_pol_sigma-70_dom"/>
</dbReference>
<dbReference type="Pfam" id="PF04539">
    <property type="entry name" value="Sigma70_r3"/>
    <property type="match status" value="1"/>
</dbReference>
<evidence type="ECO:0000256" key="1">
    <source>
        <dbReference type="ARBA" id="ARBA00007788"/>
    </source>
</evidence>
<dbReference type="EMBL" id="CP016379">
    <property type="protein sequence ID" value="AZR74374.1"/>
    <property type="molecule type" value="Genomic_DNA"/>
</dbReference>
<evidence type="ECO:0000256" key="5">
    <source>
        <dbReference type="ARBA" id="ARBA00023163"/>
    </source>
</evidence>
<keyword evidence="8" id="KW-1185">Reference proteome</keyword>
<dbReference type="InterPro" id="IPR007630">
    <property type="entry name" value="RNA_pol_sigma70_r4"/>
</dbReference>
<organism evidence="7 8">
    <name type="scientific">Anoxybacter fermentans</name>
    <dbReference type="NCBI Taxonomy" id="1323375"/>
    <lineage>
        <taxon>Bacteria</taxon>
        <taxon>Bacillati</taxon>
        <taxon>Bacillota</taxon>
        <taxon>Clostridia</taxon>
        <taxon>Halanaerobiales</taxon>
        <taxon>Anoxybacter</taxon>
    </lineage>
</organism>